<evidence type="ECO:0000256" key="6">
    <source>
        <dbReference type="RuleBase" id="RU003744"/>
    </source>
</evidence>
<keyword evidence="11" id="KW-1185">Reference proteome</keyword>
<dbReference type="Proteomes" id="UP001589836">
    <property type="component" value="Unassembled WGS sequence"/>
</dbReference>
<dbReference type="PROSITE" id="PS51257">
    <property type="entry name" value="PROKAR_LIPOPROTEIN"/>
    <property type="match status" value="1"/>
</dbReference>
<keyword evidence="4" id="KW-0564">Palmitate</keyword>
<feature type="region of interest" description="Disordered" evidence="7">
    <location>
        <begin position="272"/>
        <end position="292"/>
    </location>
</feature>
<sequence>MHKNFNWVSVVALALVLILSACGSNNETDSESAADKESEKETTWDKINEEGEIVVGTSGTLYPTSYHKEENNELTGYDIEVMREVAKKLDIEVTFEEIGIDGIFAALKSGRIDAAINDIGIKEERKKTYSFSDPYKYSYTTMIVREEDLSGIESIEDVKGKKAGGAANTGYSQLAEHYGAEVVTYGNATNDVYLRDVDNGRTDLIINDYYLQSLALEAMPQFDLTLHPDIKMNPSKQAIMMGKEDQELQKKINEAIAELHEDGTLTEISKKFFNGQDASKKPEGDFEEVNYE</sequence>
<evidence type="ECO:0000256" key="2">
    <source>
        <dbReference type="ARBA" id="ARBA00010333"/>
    </source>
</evidence>
<evidence type="ECO:0000256" key="8">
    <source>
        <dbReference type="SAM" id="SignalP"/>
    </source>
</evidence>
<dbReference type="SUPFAM" id="SSF53850">
    <property type="entry name" value="Periplasmic binding protein-like II"/>
    <property type="match status" value="1"/>
</dbReference>
<keyword evidence="3 8" id="KW-0732">Signal</keyword>
<evidence type="ECO:0000256" key="3">
    <source>
        <dbReference type="ARBA" id="ARBA00022729"/>
    </source>
</evidence>
<dbReference type="InterPro" id="IPR018313">
    <property type="entry name" value="SBP_3_CS"/>
</dbReference>
<comment type="similarity">
    <text evidence="2 6">Belongs to the bacterial solute-binding protein 3 family.</text>
</comment>
<organism evidence="10 11">
    <name type="scientific">Pontibacillus salicampi</name>
    <dbReference type="NCBI Taxonomy" id="1449801"/>
    <lineage>
        <taxon>Bacteria</taxon>
        <taxon>Bacillati</taxon>
        <taxon>Bacillota</taxon>
        <taxon>Bacilli</taxon>
        <taxon>Bacillales</taxon>
        <taxon>Bacillaceae</taxon>
        <taxon>Pontibacillus</taxon>
    </lineage>
</organism>
<dbReference type="Gene3D" id="3.40.190.10">
    <property type="entry name" value="Periplasmic binding protein-like II"/>
    <property type="match status" value="2"/>
</dbReference>
<accession>A0ABV6LN20</accession>
<feature type="compositionally biased region" description="Basic and acidic residues" evidence="7">
    <location>
        <begin position="33"/>
        <end position="45"/>
    </location>
</feature>
<dbReference type="PROSITE" id="PS01039">
    <property type="entry name" value="SBP_BACTERIAL_3"/>
    <property type="match status" value="1"/>
</dbReference>
<gene>
    <name evidence="10" type="ORF">ACFFGV_09615</name>
</gene>
<reference evidence="10 11" key="1">
    <citation type="submission" date="2024-09" db="EMBL/GenBank/DDBJ databases">
        <authorList>
            <person name="Sun Q."/>
            <person name="Mori K."/>
        </authorList>
    </citation>
    <scope>NUCLEOTIDE SEQUENCE [LARGE SCALE GENOMIC DNA]</scope>
    <source>
        <strain evidence="10 11">NCAIM B.02529</strain>
    </source>
</reference>
<comment type="subcellular location">
    <subcellularLocation>
        <location evidence="1">Cell envelope</location>
    </subcellularLocation>
</comment>
<feature type="domain" description="Solute-binding protein family 3/N-terminal" evidence="9">
    <location>
        <begin position="52"/>
        <end position="276"/>
    </location>
</feature>
<feature type="chain" id="PRO_5045730112" evidence="8">
    <location>
        <begin position="24"/>
        <end position="292"/>
    </location>
</feature>
<evidence type="ECO:0000313" key="10">
    <source>
        <dbReference type="EMBL" id="MFC0523812.1"/>
    </source>
</evidence>
<dbReference type="InterPro" id="IPR001638">
    <property type="entry name" value="Solute-binding_3/MltF_N"/>
</dbReference>
<name>A0ABV6LN20_9BACI</name>
<feature type="signal peptide" evidence="8">
    <location>
        <begin position="1"/>
        <end position="23"/>
    </location>
</feature>
<dbReference type="SMART" id="SM00062">
    <property type="entry name" value="PBPb"/>
    <property type="match status" value="1"/>
</dbReference>
<comment type="caution">
    <text evidence="10">The sequence shown here is derived from an EMBL/GenBank/DDBJ whole genome shotgun (WGS) entry which is preliminary data.</text>
</comment>
<evidence type="ECO:0000259" key="9">
    <source>
        <dbReference type="SMART" id="SM00062"/>
    </source>
</evidence>
<dbReference type="PANTHER" id="PTHR35936:SF34">
    <property type="entry name" value="ABC TRANSPORTER EXTRACELLULAR-BINDING PROTEIN YCKB-RELATED"/>
    <property type="match status" value="1"/>
</dbReference>
<evidence type="ECO:0000256" key="7">
    <source>
        <dbReference type="SAM" id="MobiDB-lite"/>
    </source>
</evidence>
<evidence type="ECO:0000256" key="5">
    <source>
        <dbReference type="ARBA" id="ARBA00023288"/>
    </source>
</evidence>
<evidence type="ECO:0000256" key="1">
    <source>
        <dbReference type="ARBA" id="ARBA00004196"/>
    </source>
</evidence>
<dbReference type="EMBL" id="JBHLTP010000008">
    <property type="protein sequence ID" value="MFC0523812.1"/>
    <property type="molecule type" value="Genomic_DNA"/>
</dbReference>
<protein>
    <submittedName>
        <fullName evidence="10">Transporter substrate-binding domain-containing protein</fullName>
    </submittedName>
</protein>
<evidence type="ECO:0000256" key="4">
    <source>
        <dbReference type="ARBA" id="ARBA00023139"/>
    </source>
</evidence>
<evidence type="ECO:0000313" key="11">
    <source>
        <dbReference type="Proteomes" id="UP001589836"/>
    </source>
</evidence>
<keyword evidence="5" id="KW-0449">Lipoprotein</keyword>
<dbReference type="RefSeq" id="WP_377347103.1">
    <property type="nucleotide sequence ID" value="NZ_JBHLTP010000008.1"/>
</dbReference>
<proteinExistence type="inferred from homology"/>
<dbReference type="PANTHER" id="PTHR35936">
    <property type="entry name" value="MEMBRANE-BOUND LYTIC MUREIN TRANSGLYCOSYLASE F"/>
    <property type="match status" value="1"/>
</dbReference>
<dbReference type="Pfam" id="PF00497">
    <property type="entry name" value="SBP_bac_3"/>
    <property type="match status" value="1"/>
</dbReference>
<feature type="region of interest" description="Disordered" evidence="7">
    <location>
        <begin position="25"/>
        <end position="45"/>
    </location>
</feature>